<keyword evidence="6" id="KW-0325">Glycoprotein</keyword>
<keyword evidence="3 9" id="KW-0964">Secreted</keyword>
<name>A0AA40F7Q1_9PEZI</name>
<dbReference type="Gene3D" id="3.40.50.1820">
    <property type="entry name" value="alpha/beta hydrolase"/>
    <property type="match status" value="1"/>
</dbReference>
<proteinExistence type="inferred from homology"/>
<dbReference type="GO" id="GO:0052689">
    <property type="term" value="F:carboxylic ester hydrolase activity"/>
    <property type="evidence" value="ECO:0007669"/>
    <property type="project" value="UniProtKB-KW"/>
</dbReference>
<dbReference type="InterPro" id="IPR050955">
    <property type="entry name" value="Plant_Biomass_Hydrol_Est"/>
</dbReference>
<evidence type="ECO:0000256" key="1">
    <source>
        <dbReference type="ARBA" id="ARBA00004613"/>
    </source>
</evidence>
<dbReference type="InterPro" id="IPR010126">
    <property type="entry name" value="Esterase_phb"/>
</dbReference>
<dbReference type="PANTHER" id="PTHR43037:SF3">
    <property type="entry name" value="FERULOYL ESTERASE B"/>
    <property type="match status" value="1"/>
</dbReference>
<evidence type="ECO:0000256" key="3">
    <source>
        <dbReference type="ARBA" id="ARBA00022525"/>
    </source>
</evidence>
<dbReference type="EC" id="3.1.1.-" evidence="9"/>
<reference evidence="10" key="1">
    <citation type="submission" date="2023-06" db="EMBL/GenBank/DDBJ databases">
        <title>Genome-scale phylogeny and comparative genomics of the fungal order Sordariales.</title>
        <authorList>
            <consortium name="Lawrence Berkeley National Laboratory"/>
            <person name="Hensen N."/>
            <person name="Bonometti L."/>
            <person name="Westerberg I."/>
            <person name="Brannstrom I.O."/>
            <person name="Guillou S."/>
            <person name="Cros-Aarteil S."/>
            <person name="Calhoun S."/>
            <person name="Haridas S."/>
            <person name="Kuo A."/>
            <person name="Mondo S."/>
            <person name="Pangilinan J."/>
            <person name="Riley R."/>
            <person name="LaButti K."/>
            <person name="Andreopoulos B."/>
            <person name="Lipzen A."/>
            <person name="Chen C."/>
            <person name="Yanf M."/>
            <person name="Daum C."/>
            <person name="Ng V."/>
            <person name="Clum A."/>
            <person name="Steindorff A."/>
            <person name="Ohm R."/>
            <person name="Martin F."/>
            <person name="Silar P."/>
            <person name="Natvig D."/>
            <person name="Lalanne C."/>
            <person name="Gautier V."/>
            <person name="Ament-velasquez S.L."/>
            <person name="Kruys A."/>
            <person name="Hutchinson M.I."/>
            <person name="Powell A.J."/>
            <person name="Barry K."/>
            <person name="Miller A.N."/>
            <person name="Grigoriev I.V."/>
            <person name="Debuchy R."/>
            <person name="Gladieux P."/>
            <person name="Thoren M.H."/>
            <person name="Johannesson H."/>
        </authorList>
    </citation>
    <scope>NUCLEOTIDE SEQUENCE</scope>
    <source>
        <strain evidence="10">SMH3187-1</strain>
    </source>
</reference>
<evidence type="ECO:0000256" key="9">
    <source>
        <dbReference type="RuleBase" id="RU367147"/>
    </source>
</evidence>
<feature type="signal peptide" evidence="9">
    <location>
        <begin position="1"/>
        <end position="18"/>
    </location>
</feature>
<dbReference type="GO" id="GO:0005576">
    <property type="term" value="C:extracellular region"/>
    <property type="evidence" value="ECO:0007669"/>
    <property type="project" value="UniProtKB-SubCell"/>
</dbReference>
<comment type="caution">
    <text evidence="10">The sequence shown here is derived from an EMBL/GenBank/DDBJ whole genome shotgun (WGS) entry which is preliminary data.</text>
</comment>
<sequence length="288" mass="30909">MKLSLLSAALLGAAGATAQLKQITDYGPAIKSAARMFVYEPAGLPERPAVLVGVHYCTGTAQKYYNGSPYKGLADQKKFVVVYPESPNEGGCWDVSSRATLKRDGGSDSNAIANMVRHAVDKYQADPKRVFLIGESSGGMMASILAAAYPELFNAVINYSGVAAGCFFTDSVAGWNGTCSGGRIDQSAAWWAQWVYDAYPGFNGTRPRMQIWHGSVDATIAPANYNYSVAQWTTVYGYPSTPILEKADTPERGYTTQVFGDRFTGVYAQGVGHGVPVHGSEDMVFFGL</sequence>
<dbReference type="GO" id="GO:0045493">
    <property type="term" value="P:xylan catabolic process"/>
    <property type="evidence" value="ECO:0007669"/>
    <property type="project" value="UniProtKB-UniRule"/>
</dbReference>
<keyword evidence="2 9" id="KW-0719">Serine esterase</keyword>
<comment type="similarity">
    <text evidence="9">Belongs to the carbohydrate esterase 1 (CE1) family.</text>
</comment>
<dbReference type="InterPro" id="IPR029058">
    <property type="entry name" value="AB_hydrolase_fold"/>
</dbReference>
<comment type="function">
    <text evidence="9">Esterase involved in the hydrolysis of xylan, a major structural heterogeneous polysaccharide found in plant biomass representing the second most abundant polysaccharide in the biosphere, after cellulose.</text>
</comment>
<gene>
    <name evidence="10" type="ORF">B0T18DRAFT_423413</name>
</gene>
<evidence type="ECO:0000256" key="8">
    <source>
        <dbReference type="ARBA" id="ARBA00023326"/>
    </source>
</evidence>
<evidence type="ECO:0000313" key="10">
    <source>
        <dbReference type="EMBL" id="KAK0752735.1"/>
    </source>
</evidence>
<evidence type="ECO:0000313" key="11">
    <source>
        <dbReference type="Proteomes" id="UP001172155"/>
    </source>
</evidence>
<keyword evidence="5 9" id="KW-0378">Hydrolase</keyword>
<organism evidence="10 11">
    <name type="scientific">Schizothecium vesticola</name>
    <dbReference type="NCBI Taxonomy" id="314040"/>
    <lineage>
        <taxon>Eukaryota</taxon>
        <taxon>Fungi</taxon>
        <taxon>Dikarya</taxon>
        <taxon>Ascomycota</taxon>
        <taxon>Pezizomycotina</taxon>
        <taxon>Sordariomycetes</taxon>
        <taxon>Sordariomycetidae</taxon>
        <taxon>Sordariales</taxon>
        <taxon>Schizotheciaceae</taxon>
        <taxon>Schizothecium</taxon>
    </lineage>
</organism>
<dbReference type="PANTHER" id="PTHR43037">
    <property type="entry name" value="UNNAMED PRODUCT-RELATED"/>
    <property type="match status" value="1"/>
</dbReference>
<protein>
    <recommendedName>
        <fullName evidence="9">Carboxylic ester hydrolase</fullName>
        <ecNumber evidence="9">3.1.1.-</ecNumber>
    </recommendedName>
</protein>
<dbReference type="EMBL" id="JAUKUD010000001">
    <property type="protein sequence ID" value="KAK0752735.1"/>
    <property type="molecule type" value="Genomic_DNA"/>
</dbReference>
<keyword evidence="8 9" id="KW-0624">Polysaccharide degradation</keyword>
<keyword evidence="11" id="KW-1185">Reference proteome</keyword>
<dbReference type="AlphaFoldDB" id="A0AA40F7Q1"/>
<evidence type="ECO:0000256" key="6">
    <source>
        <dbReference type="ARBA" id="ARBA00023180"/>
    </source>
</evidence>
<evidence type="ECO:0000256" key="7">
    <source>
        <dbReference type="ARBA" id="ARBA00023277"/>
    </source>
</evidence>
<feature type="chain" id="PRO_5041489908" description="Carboxylic ester hydrolase" evidence="9">
    <location>
        <begin position="19"/>
        <end position="288"/>
    </location>
</feature>
<evidence type="ECO:0000256" key="5">
    <source>
        <dbReference type="ARBA" id="ARBA00022801"/>
    </source>
</evidence>
<accession>A0AA40F7Q1</accession>
<dbReference type="Pfam" id="PF10503">
    <property type="entry name" value="Esterase_PHB"/>
    <property type="match status" value="1"/>
</dbReference>
<comment type="subcellular location">
    <subcellularLocation>
        <location evidence="1 9">Secreted</location>
    </subcellularLocation>
</comment>
<keyword evidence="7 9" id="KW-0119">Carbohydrate metabolism</keyword>
<evidence type="ECO:0000256" key="4">
    <source>
        <dbReference type="ARBA" id="ARBA00022729"/>
    </source>
</evidence>
<dbReference type="Proteomes" id="UP001172155">
    <property type="component" value="Unassembled WGS sequence"/>
</dbReference>
<keyword evidence="4 9" id="KW-0732">Signal</keyword>
<dbReference type="NCBIfam" id="TIGR01840">
    <property type="entry name" value="esterase_phb"/>
    <property type="match status" value="1"/>
</dbReference>
<evidence type="ECO:0000256" key="2">
    <source>
        <dbReference type="ARBA" id="ARBA00022487"/>
    </source>
</evidence>
<dbReference type="SUPFAM" id="SSF53474">
    <property type="entry name" value="alpha/beta-Hydrolases"/>
    <property type="match status" value="2"/>
</dbReference>